<evidence type="ECO:0000256" key="1">
    <source>
        <dbReference type="ARBA" id="ARBA00023015"/>
    </source>
</evidence>
<keyword evidence="6" id="KW-1185">Reference proteome</keyword>
<dbReference type="EMBL" id="JAKREW010000003">
    <property type="protein sequence ID" value="MCG7504364.1"/>
    <property type="molecule type" value="Genomic_DNA"/>
</dbReference>
<evidence type="ECO:0000259" key="4">
    <source>
        <dbReference type="PROSITE" id="PS50949"/>
    </source>
</evidence>
<name>A0ABS9QAD2_9HYPH</name>
<evidence type="ECO:0000256" key="2">
    <source>
        <dbReference type="ARBA" id="ARBA00023125"/>
    </source>
</evidence>
<dbReference type="SUPFAM" id="SSF48008">
    <property type="entry name" value="GntR ligand-binding domain-like"/>
    <property type="match status" value="1"/>
</dbReference>
<dbReference type="InterPro" id="IPR008920">
    <property type="entry name" value="TF_FadR/GntR_C"/>
</dbReference>
<dbReference type="Proteomes" id="UP001201701">
    <property type="component" value="Unassembled WGS sequence"/>
</dbReference>
<dbReference type="InterPro" id="IPR036390">
    <property type="entry name" value="WH_DNA-bd_sf"/>
</dbReference>
<proteinExistence type="predicted"/>
<dbReference type="PROSITE" id="PS50949">
    <property type="entry name" value="HTH_GNTR"/>
    <property type="match status" value="1"/>
</dbReference>
<dbReference type="PRINTS" id="PR00035">
    <property type="entry name" value="HTHGNTR"/>
</dbReference>
<dbReference type="InterPro" id="IPR000524">
    <property type="entry name" value="Tscrpt_reg_HTH_GntR"/>
</dbReference>
<evidence type="ECO:0000313" key="5">
    <source>
        <dbReference type="EMBL" id="MCG7504364.1"/>
    </source>
</evidence>
<dbReference type="SMART" id="SM00345">
    <property type="entry name" value="HTH_GNTR"/>
    <property type="match status" value="1"/>
</dbReference>
<keyword evidence="1" id="KW-0805">Transcription regulation</keyword>
<keyword evidence="3" id="KW-0804">Transcription</keyword>
<dbReference type="Pfam" id="PF00392">
    <property type="entry name" value="GntR"/>
    <property type="match status" value="1"/>
</dbReference>
<accession>A0ABS9QAD2</accession>
<dbReference type="Gene3D" id="1.20.120.530">
    <property type="entry name" value="GntR ligand-binding domain-like"/>
    <property type="match status" value="1"/>
</dbReference>
<dbReference type="InterPro" id="IPR011711">
    <property type="entry name" value="GntR_C"/>
</dbReference>
<dbReference type="Pfam" id="PF07729">
    <property type="entry name" value="FCD"/>
    <property type="match status" value="1"/>
</dbReference>
<evidence type="ECO:0000256" key="3">
    <source>
        <dbReference type="ARBA" id="ARBA00023163"/>
    </source>
</evidence>
<feature type="domain" description="HTH gntR-type" evidence="4">
    <location>
        <begin position="7"/>
        <end position="74"/>
    </location>
</feature>
<sequence>MTERDTLSTAQQVASAIAQAVRGGHLVPGQRLTEAELASRHGVSRSSVREAFQRLTADRLLAFEPHRGVTVRRLSRKEVDDLFAVRGALETLAVGLAVPVLRASPARLLALQAEMDDAVAANDMTKFSNANTRFHALFPEVIDNALLAETLTRLSNSLYWLQFRMLVDRQDVFASNAEHRRIVEAVLADDRLSAEMAIREHIIASGALIQRLSDDHFAPA</sequence>
<dbReference type="PANTHER" id="PTHR43537:SF49">
    <property type="entry name" value="TRANSCRIPTIONAL REGULATORY PROTEIN"/>
    <property type="match status" value="1"/>
</dbReference>
<evidence type="ECO:0000313" key="6">
    <source>
        <dbReference type="Proteomes" id="UP001201701"/>
    </source>
</evidence>
<comment type="caution">
    <text evidence="5">The sequence shown here is derived from an EMBL/GenBank/DDBJ whole genome shotgun (WGS) entry which is preliminary data.</text>
</comment>
<organism evidence="5 6">
    <name type="scientific">Mesorhizobium retamae</name>
    <dbReference type="NCBI Taxonomy" id="2912854"/>
    <lineage>
        <taxon>Bacteria</taxon>
        <taxon>Pseudomonadati</taxon>
        <taxon>Pseudomonadota</taxon>
        <taxon>Alphaproteobacteria</taxon>
        <taxon>Hyphomicrobiales</taxon>
        <taxon>Phyllobacteriaceae</taxon>
        <taxon>Mesorhizobium</taxon>
    </lineage>
</organism>
<dbReference type="InterPro" id="IPR036388">
    <property type="entry name" value="WH-like_DNA-bd_sf"/>
</dbReference>
<protein>
    <submittedName>
        <fullName evidence="5">GntR family transcriptional regulator</fullName>
    </submittedName>
</protein>
<dbReference type="PANTHER" id="PTHR43537">
    <property type="entry name" value="TRANSCRIPTIONAL REGULATOR, GNTR FAMILY"/>
    <property type="match status" value="1"/>
</dbReference>
<dbReference type="Gene3D" id="1.10.10.10">
    <property type="entry name" value="Winged helix-like DNA-binding domain superfamily/Winged helix DNA-binding domain"/>
    <property type="match status" value="1"/>
</dbReference>
<dbReference type="SUPFAM" id="SSF46785">
    <property type="entry name" value="Winged helix' DNA-binding domain"/>
    <property type="match status" value="1"/>
</dbReference>
<keyword evidence="2" id="KW-0238">DNA-binding</keyword>
<dbReference type="SMART" id="SM00895">
    <property type="entry name" value="FCD"/>
    <property type="match status" value="1"/>
</dbReference>
<dbReference type="RefSeq" id="WP_239362516.1">
    <property type="nucleotide sequence ID" value="NZ_JAKREW010000003.1"/>
</dbReference>
<dbReference type="CDD" id="cd07377">
    <property type="entry name" value="WHTH_GntR"/>
    <property type="match status" value="1"/>
</dbReference>
<gene>
    <name evidence="5" type="ORF">L4923_04950</name>
</gene>
<reference evidence="5 6" key="1">
    <citation type="submission" date="2022-02" db="EMBL/GenBank/DDBJ databases">
        <title>Draft genome sequence of Mezorhizobium retamae strain IRAMC:0171 isolated from Retama raetam nodules.</title>
        <authorList>
            <person name="Bengaied R."/>
            <person name="Sbissi I."/>
            <person name="Huber K."/>
            <person name="Ghodbane F."/>
            <person name="Nouioui I."/>
            <person name="Tarhouni M."/>
            <person name="Gtari M."/>
        </authorList>
    </citation>
    <scope>NUCLEOTIDE SEQUENCE [LARGE SCALE GENOMIC DNA]</scope>
    <source>
        <strain evidence="5 6">IRAMC:0171</strain>
    </source>
</reference>